<protein>
    <recommendedName>
        <fullName evidence="3">Outer membrane protein beta-barrel domain-containing protein</fullName>
    </recommendedName>
</protein>
<reference evidence="1 2" key="1">
    <citation type="submission" date="2019-04" db="EMBL/GenBank/DDBJ databases">
        <title>Pedobacter sp. RP-3-15 sp. nov., isolated from Arctic soil.</title>
        <authorList>
            <person name="Dahal R.H."/>
            <person name="Kim D.-U."/>
        </authorList>
    </citation>
    <scope>NUCLEOTIDE SEQUENCE [LARGE SCALE GENOMIC DNA]</scope>
    <source>
        <strain evidence="1 2">RP-3-15</strain>
    </source>
</reference>
<evidence type="ECO:0008006" key="3">
    <source>
        <dbReference type="Google" id="ProtNLM"/>
    </source>
</evidence>
<dbReference type="Gene3D" id="2.40.160.20">
    <property type="match status" value="1"/>
</dbReference>
<organism evidence="1 2">
    <name type="scientific">Pedobacter frigoris</name>
    <dbReference type="NCBI Taxonomy" id="2571272"/>
    <lineage>
        <taxon>Bacteria</taxon>
        <taxon>Pseudomonadati</taxon>
        <taxon>Bacteroidota</taxon>
        <taxon>Sphingobacteriia</taxon>
        <taxon>Sphingobacteriales</taxon>
        <taxon>Sphingobacteriaceae</taxon>
        <taxon>Pedobacter</taxon>
    </lineage>
</organism>
<sequence>MIPNSIAQSRGKITGQPRLGLGLDFAFPTGDFGDRANYGFGGSVNYLHPVGKFLNIIGNVGYLRLEGDDVGPFKYTEGYVPIKAGARYYITQNIYGEGQAGIAIPTANGSGSGTAFAYMPGLGVDFPVSEDLNIELTLRYENWARSNGTRSFVGLRAGISF</sequence>
<dbReference type="InterPro" id="IPR011250">
    <property type="entry name" value="OMP/PagP_B-barrel"/>
</dbReference>
<dbReference type="EMBL" id="SWBQ01000001">
    <property type="protein sequence ID" value="TKC09714.1"/>
    <property type="molecule type" value="Genomic_DNA"/>
</dbReference>
<gene>
    <name evidence="1" type="ORF">FA047_01180</name>
</gene>
<evidence type="ECO:0000313" key="1">
    <source>
        <dbReference type="EMBL" id="TKC09714.1"/>
    </source>
</evidence>
<dbReference type="AlphaFoldDB" id="A0A4U1CQ76"/>
<dbReference type="SUPFAM" id="SSF56925">
    <property type="entry name" value="OMPA-like"/>
    <property type="match status" value="1"/>
</dbReference>
<comment type="caution">
    <text evidence="1">The sequence shown here is derived from an EMBL/GenBank/DDBJ whole genome shotgun (WGS) entry which is preliminary data.</text>
</comment>
<evidence type="ECO:0000313" key="2">
    <source>
        <dbReference type="Proteomes" id="UP000307244"/>
    </source>
</evidence>
<proteinExistence type="predicted"/>
<accession>A0A4U1CQ76</accession>
<keyword evidence="2" id="KW-1185">Reference proteome</keyword>
<dbReference type="OrthoDB" id="668980at2"/>
<name>A0A4U1CQ76_9SPHI</name>
<dbReference type="Proteomes" id="UP000307244">
    <property type="component" value="Unassembled WGS sequence"/>
</dbReference>